<feature type="DNA-binding region" description="H-T-H motif" evidence="4">
    <location>
        <begin position="58"/>
        <end position="77"/>
    </location>
</feature>
<dbReference type="InterPro" id="IPR036271">
    <property type="entry name" value="Tet_transcr_reg_TetR-rel_C_sf"/>
</dbReference>
<dbReference type="Proteomes" id="UP000466632">
    <property type="component" value="Chromosome"/>
</dbReference>
<dbReference type="PROSITE" id="PS50977">
    <property type="entry name" value="HTH_TETR_2"/>
    <property type="match status" value="1"/>
</dbReference>
<proteinExistence type="predicted"/>
<dbReference type="Gene3D" id="1.10.357.10">
    <property type="entry name" value="Tetracycline Repressor, domain 2"/>
    <property type="match status" value="1"/>
</dbReference>
<evidence type="ECO:0000256" key="3">
    <source>
        <dbReference type="ARBA" id="ARBA00023163"/>
    </source>
</evidence>
<keyword evidence="3" id="KW-0804">Transcription</keyword>
<keyword evidence="1" id="KW-0805">Transcription regulation</keyword>
<dbReference type="GO" id="GO:0000976">
    <property type="term" value="F:transcription cis-regulatory region binding"/>
    <property type="evidence" value="ECO:0007669"/>
    <property type="project" value="TreeGrafter"/>
</dbReference>
<accession>A0A7I7P3L5</accession>
<evidence type="ECO:0000313" key="7">
    <source>
        <dbReference type="Proteomes" id="UP000466632"/>
    </source>
</evidence>
<dbReference type="SUPFAM" id="SSF48498">
    <property type="entry name" value="Tetracyclin repressor-like, C-terminal domain"/>
    <property type="match status" value="1"/>
</dbReference>
<evidence type="ECO:0000256" key="2">
    <source>
        <dbReference type="ARBA" id="ARBA00023125"/>
    </source>
</evidence>
<evidence type="ECO:0000256" key="1">
    <source>
        <dbReference type="ARBA" id="ARBA00023015"/>
    </source>
</evidence>
<dbReference type="AlphaFoldDB" id="A0A7I7P3L5"/>
<dbReference type="SUPFAM" id="SSF46689">
    <property type="entry name" value="Homeodomain-like"/>
    <property type="match status" value="1"/>
</dbReference>
<dbReference type="InterPro" id="IPR009057">
    <property type="entry name" value="Homeodomain-like_sf"/>
</dbReference>
<dbReference type="KEGG" id="mseo:MSEO_28470"/>
<dbReference type="PANTHER" id="PTHR30055">
    <property type="entry name" value="HTH-TYPE TRANSCRIPTIONAL REGULATOR RUTR"/>
    <property type="match status" value="1"/>
</dbReference>
<name>A0A7I7P3L5_9MYCO</name>
<dbReference type="PANTHER" id="PTHR30055:SF238">
    <property type="entry name" value="MYCOFACTOCIN BIOSYNTHESIS TRANSCRIPTIONAL REGULATOR MFTR-RELATED"/>
    <property type="match status" value="1"/>
</dbReference>
<dbReference type="GO" id="GO:0003700">
    <property type="term" value="F:DNA-binding transcription factor activity"/>
    <property type="evidence" value="ECO:0007669"/>
    <property type="project" value="TreeGrafter"/>
</dbReference>
<feature type="domain" description="HTH tetR-type" evidence="5">
    <location>
        <begin position="35"/>
        <end position="95"/>
    </location>
</feature>
<reference evidence="6 7" key="1">
    <citation type="journal article" date="2019" name="Emerg. Microbes Infect.">
        <title>Comprehensive subspecies identification of 175 nontuberculous mycobacteria species based on 7547 genomic profiles.</title>
        <authorList>
            <person name="Matsumoto Y."/>
            <person name="Kinjo T."/>
            <person name="Motooka D."/>
            <person name="Nabeya D."/>
            <person name="Jung N."/>
            <person name="Uechi K."/>
            <person name="Horii T."/>
            <person name="Iida T."/>
            <person name="Fujita J."/>
            <person name="Nakamura S."/>
        </authorList>
    </citation>
    <scope>NUCLEOTIDE SEQUENCE [LARGE SCALE GENOMIC DNA]</scope>
    <source>
        <strain evidence="6 7">JCM 16018</strain>
    </source>
</reference>
<keyword evidence="7" id="KW-1185">Reference proteome</keyword>
<sequence>MTIVNEQGYGASMRSLRTPSAAQATVGGVRETRRLETRARLFDAALAEIGQRGVAAADVSAIAAAAGVVRGTFYFHFPTKEHVLVELERNEETRIISQLGDAQGDLVSVLSQLVAHVLDAERRLGEAVFRDMLGLHFSSSRPVEDELAQHPLAEFLVGVIGRAQSAGQVSSDVDAAELGVFFLTGLFALLATGTHDAALLSRYVTTIVKGMEKR</sequence>
<dbReference type="PRINTS" id="PR00455">
    <property type="entry name" value="HTHTETR"/>
</dbReference>
<dbReference type="Pfam" id="PF00440">
    <property type="entry name" value="TetR_N"/>
    <property type="match status" value="1"/>
</dbReference>
<evidence type="ECO:0000256" key="4">
    <source>
        <dbReference type="PROSITE-ProRule" id="PRU00335"/>
    </source>
</evidence>
<organism evidence="6 7">
    <name type="scientific">Mycobacterium seoulense</name>
    <dbReference type="NCBI Taxonomy" id="386911"/>
    <lineage>
        <taxon>Bacteria</taxon>
        <taxon>Bacillati</taxon>
        <taxon>Actinomycetota</taxon>
        <taxon>Actinomycetes</taxon>
        <taxon>Mycobacteriales</taxon>
        <taxon>Mycobacteriaceae</taxon>
        <taxon>Mycobacterium</taxon>
    </lineage>
</organism>
<gene>
    <name evidence="6" type="ORF">MSEO_28470</name>
</gene>
<evidence type="ECO:0000259" key="5">
    <source>
        <dbReference type="PROSITE" id="PS50977"/>
    </source>
</evidence>
<protein>
    <submittedName>
        <fullName evidence="6">TetR family transcriptional regulator</fullName>
    </submittedName>
</protein>
<dbReference type="EMBL" id="AP022582">
    <property type="protein sequence ID" value="BBY02348.1"/>
    <property type="molecule type" value="Genomic_DNA"/>
</dbReference>
<dbReference type="InterPro" id="IPR050109">
    <property type="entry name" value="HTH-type_TetR-like_transc_reg"/>
</dbReference>
<evidence type="ECO:0000313" key="6">
    <source>
        <dbReference type="EMBL" id="BBY02348.1"/>
    </source>
</evidence>
<dbReference type="InterPro" id="IPR001647">
    <property type="entry name" value="HTH_TetR"/>
</dbReference>
<keyword evidence="2 4" id="KW-0238">DNA-binding</keyword>